<evidence type="ECO:0000313" key="1">
    <source>
        <dbReference type="EMBL" id="GID73263.1"/>
    </source>
</evidence>
<protein>
    <submittedName>
        <fullName evidence="1">Uncharacterized protein</fullName>
    </submittedName>
</protein>
<reference evidence="1 2" key="1">
    <citation type="submission" date="2021-01" db="EMBL/GenBank/DDBJ databases">
        <title>Whole genome shotgun sequence of Actinoplanes deccanensis NBRC 13994.</title>
        <authorList>
            <person name="Komaki H."/>
            <person name="Tamura T."/>
        </authorList>
    </citation>
    <scope>NUCLEOTIDE SEQUENCE [LARGE SCALE GENOMIC DNA]</scope>
    <source>
        <strain evidence="1 2">NBRC 13994</strain>
    </source>
</reference>
<accession>A0ABQ3XZV2</accession>
<dbReference type="Proteomes" id="UP000609879">
    <property type="component" value="Unassembled WGS sequence"/>
</dbReference>
<comment type="caution">
    <text evidence="1">The sequence shown here is derived from an EMBL/GenBank/DDBJ whole genome shotgun (WGS) entry which is preliminary data.</text>
</comment>
<keyword evidence="2" id="KW-1185">Reference proteome</keyword>
<dbReference type="EMBL" id="BOMI01000033">
    <property type="protein sequence ID" value="GID73263.1"/>
    <property type="molecule type" value="Genomic_DNA"/>
</dbReference>
<gene>
    <name evidence="1" type="ORF">Ade02nite_19040</name>
</gene>
<name>A0ABQ3XZV2_9ACTN</name>
<sequence length="101" mass="11471">MTYAVIMQYPGDGELEANRAEFFGTLDEAVAWRDRQGEDWLKVFRVEPVTESAMWDWSIRKAGTDEQPNFAYTSEQAARSSCSGGMELVRRRRGSSVWVAA</sequence>
<organism evidence="1 2">
    <name type="scientific">Paractinoplanes deccanensis</name>
    <dbReference type="NCBI Taxonomy" id="113561"/>
    <lineage>
        <taxon>Bacteria</taxon>
        <taxon>Bacillati</taxon>
        <taxon>Actinomycetota</taxon>
        <taxon>Actinomycetes</taxon>
        <taxon>Micromonosporales</taxon>
        <taxon>Micromonosporaceae</taxon>
        <taxon>Paractinoplanes</taxon>
    </lineage>
</organism>
<dbReference type="RefSeq" id="WP_203761192.1">
    <property type="nucleotide sequence ID" value="NZ_BAAABO010000029.1"/>
</dbReference>
<proteinExistence type="predicted"/>
<evidence type="ECO:0000313" key="2">
    <source>
        <dbReference type="Proteomes" id="UP000609879"/>
    </source>
</evidence>